<dbReference type="InterPro" id="IPR018062">
    <property type="entry name" value="HTH_AraC-typ_CS"/>
</dbReference>
<dbReference type="PANTHER" id="PTHR47893:SF1">
    <property type="entry name" value="REGULATORY PROTEIN PCHR"/>
    <property type="match status" value="1"/>
</dbReference>
<keyword evidence="1" id="KW-0805">Transcription regulation</keyword>
<dbReference type="Proteomes" id="UP000441336">
    <property type="component" value="Unassembled WGS sequence"/>
</dbReference>
<keyword evidence="2" id="KW-0238">DNA-binding</keyword>
<dbReference type="InterPro" id="IPR020449">
    <property type="entry name" value="Tscrpt_reg_AraC-type_HTH"/>
</dbReference>
<protein>
    <submittedName>
        <fullName evidence="5">Helix-turn-helix domain-containing protein</fullName>
    </submittedName>
</protein>
<dbReference type="SUPFAM" id="SSF46689">
    <property type="entry name" value="Homeodomain-like"/>
    <property type="match status" value="2"/>
</dbReference>
<evidence type="ECO:0000313" key="5">
    <source>
        <dbReference type="EMBL" id="MVN77567.1"/>
    </source>
</evidence>
<name>A0A7K1TGM0_9BACT</name>
<gene>
    <name evidence="5" type="ORF">GO988_14630</name>
</gene>
<evidence type="ECO:0000259" key="4">
    <source>
        <dbReference type="PROSITE" id="PS01124"/>
    </source>
</evidence>
<dbReference type="SMART" id="SM00342">
    <property type="entry name" value="HTH_ARAC"/>
    <property type="match status" value="1"/>
</dbReference>
<dbReference type="InterPro" id="IPR018060">
    <property type="entry name" value="HTH_AraC"/>
</dbReference>
<comment type="caution">
    <text evidence="5">The sequence shown here is derived from an EMBL/GenBank/DDBJ whole genome shotgun (WGS) entry which is preliminary data.</text>
</comment>
<dbReference type="GO" id="GO:0003700">
    <property type="term" value="F:DNA-binding transcription factor activity"/>
    <property type="evidence" value="ECO:0007669"/>
    <property type="project" value="InterPro"/>
</dbReference>
<dbReference type="InterPro" id="IPR009057">
    <property type="entry name" value="Homeodomain-like_sf"/>
</dbReference>
<dbReference type="PROSITE" id="PS01124">
    <property type="entry name" value="HTH_ARAC_FAMILY_2"/>
    <property type="match status" value="1"/>
</dbReference>
<evidence type="ECO:0000256" key="2">
    <source>
        <dbReference type="ARBA" id="ARBA00023125"/>
    </source>
</evidence>
<evidence type="ECO:0000256" key="1">
    <source>
        <dbReference type="ARBA" id="ARBA00023015"/>
    </source>
</evidence>
<organism evidence="5 6">
    <name type="scientific">Hymenobacter ginkgonis</name>
    <dbReference type="NCBI Taxonomy" id="2682976"/>
    <lineage>
        <taxon>Bacteria</taxon>
        <taxon>Pseudomonadati</taxon>
        <taxon>Bacteroidota</taxon>
        <taxon>Cytophagia</taxon>
        <taxon>Cytophagales</taxon>
        <taxon>Hymenobacteraceae</taxon>
        <taxon>Hymenobacter</taxon>
    </lineage>
</organism>
<dbReference type="Pfam" id="PF12833">
    <property type="entry name" value="HTH_18"/>
    <property type="match status" value="1"/>
</dbReference>
<keyword evidence="6" id="KW-1185">Reference proteome</keyword>
<dbReference type="PROSITE" id="PS00041">
    <property type="entry name" value="HTH_ARAC_FAMILY_1"/>
    <property type="match status" value="1"/>
</dbReference>
<reference evidence="5 6" key="1">
    <citation type="submission" date="2019-12" db="EMBL/GenBank/DDBJ databases">
        <title>Hymenobacter sp. HMF4947 Genome sequencing and assembly.</title>
        <authorList>
            <person name="Kang H."/>
            <person name="Cha I."/>
            <person name="Kim H."/>
            <person name="Joh K."/>
        </authorList>
    </citation>
    <scope>NUCLEOTIDE SEQUENCE [LARGE SCALE GENOMIC DNA]</scope>
    <source>
        <strain evidence="5 6">HMF4947</strain>
    </source>
</reference>
<evidence type="ECO:0000256" key="3">
    <source>
        <dbReference type="ARBA" id="ARBA00023163"/>
    </source>
</evidence>
<dbReference type="GO" id="GO:0043565">
    <property type="term" value="F:sequence-specific DNA binding"/>
    <property type="evidence" value="ECO:0007669"/>
    <property type="project" value="InterPro"/>
</dbReference>
<accession>A0A7K1TGM0</accession>
<dbReference type="InterPro" id="IPR053142">
    <property type="entry name" value="PchR_regulatory_protein"/>
</dbReference>
<dbReference type="PANTHER" id="PTHR47893">
    <property type="entry name" value="REGULATORY PROTEIN PCHR"/>
    <property type="match status" value="1"/>
</dbReference>
<dbReference type="AlphaFoldDB" id="A0A7K1TGM0"/>
<dbReference type="EMBL" id="WQKZ01000003">
    <property type="protein sequence ID" value="MVN77567.1"/>
    <property type="molecule type" value="Genomic_DNA"/>
</dbReference>
<proteinExistence type="predicted"/>
<dbReference type="PRINTS" id="PR00032">
    <property type="entry name" value="HTHARAC"/>
</dbReference>
<evidence type="ECO:0000313" key="6">
    <source>
        <dbReference type="Proteomes" id="UP000441336"/>
    </source>
</evidence>
<feature type="domain" description="HTH araC/xylS-type" evidence="4">
    <location>
        <begin position="219"/>
        <end position="316"/>
    </location>
</feature>
<keyword evidence="3" id="KW-0804">Transcription</keyword>
<dbReference type="RefSeq" id="WP_157566715.1">
    <property type="nucleotide sequence ID" value="NZ_WQKZ01000003.1"/>
</dbReference>
<dbReference type="Gene3D" id="1.10.10.60">
    <property type="entry name" value="Homeodomain-like"/>
    <property type="match status" value="1"/>
</dbReference>
<sequence length="316" mass="34936">MEVTSAASFAAGFYLPEGQEQHLALSLAGCPGTARMVAVGGLVLNETRFVAEHPTTPWQHLNERPVVELSFMLAGTLRQSQTGLLHEQLYAPGYHNWVFNPQSLEQNQLLGTGQFRLVTVQVPVARMVSLLTDYVPELSDVAEQLALGRPLARHAPAPGLPPSLRYLLDTLWDSPAPLGLKRLHYEALALELVAQQCALWLSSGPAAPPLGAPERDKLHYARALLLQHLSEPPSLAKLARECQLNEFSLKRGFRQLFGTSVGHFVQTQRLEVARHLLLGGGQTVTEIAYQLGYTHPQHFHRAFKKQFGCTPKQLTR</sequence>